<dbReference type="Proteomes" id="UP001489509">
    <property type="component" value="Unassembled WGS sequence"/>
</dbReference>
<gene>
    <name evidence="1" type="ORF">WMO26_04755</name>
</gene>
<proteinExistence type="predicted"/>
<dbReference type="Gene3D" id="3.10.450.620">
    <property type="entry name" value="JHP933, nucleotidyltransferase-like core domain"/>
    <property type="match status" value="1"/>
</dbReference>
<evidence type="ECO:0000313" key="1">
    <source>
        <dbReference type="EMBL" id="MEQ2440131.1"/>
    </source>
</evidence>
<accession>A0ABV1DYK5</accession>
<evidence type="ECO:0000313" key="2">
    <source>
        <dbReference type="Proteomes" id="UP001489509"/>
    </source>
</evidence>
<name>A0ABV1DYK5_9FIRM</name>
<comment type="caution">
    <text evidence="1">The sequence shown here is derived from an EMBL/GenBank/DDBJ whole genome shotgun (WGS) entry which is preliminary data.</text>
</comment>
<dbReference type="Pfam" id="PF08843">
    <property type="entry name" value="AbiEii"/>
    <property type="match status" value="1"/>
</dbReference>
<keyword evidence="2" id="KW-1185">Reference proteome</keyword>
<dbReference type="GO" id="GO:0016740">
    <property type="term" value="F:transferase activity"/>
    <property type="evidence" value="ECO:0007669"/>
    <property type="project" value="UniProtKB-KW"/>
</dbReference>
<protein>
    <submittedName>
        <fullName evidence="1">Nucleotidyl transferase AbiEii/AbiGii toxin family protein</fullName>
    </submittedName>
</protein>
<organism evidence="1 2">
    <name type="scientific">Solibaculum intestinale</name>
    <dbReference type="NCBI Taxonomy" id="3133165"/>
    <lineage>
        <taxon>Bacteria</taxon>
        <taxon>Bacillati</taxon>
        <taxon>Bacillota</taxon>
        <taxon>Clostridia</taxon>
        <taxon>Eubacteriales</taxon>
        <taxon>Oscillospiraceae</taxon>
        <taxon>Solibaculum</taxon>
    </lineage>
</organism>
<sequence length="328" mass="38141">MKLHLDSDAFRVLIEQVSENTGYRQDVIEKDYYVSMLLQELAQFQREGLPAYFKGGTALYKALHSVRRFSEDVDLSVDVRECSRTQGDKRLERATKKYTCMERNPNEGRTNRSEVISYYRYLPVVEYDSNDVLQRFGKVKVEATSFTISEPYEPVIIAPLIYEQAGPDQQLILLQQFDVRPFEILTMTIERIFVDKLFAAEAYTRNAEKEHRAFEASKHIYDLAVIASEPRIVSLLQDKEQLAKLLTIRLTEEQKRLDGIPGVLPKDFIFFDKACANTHITKAYATMQNQYVFIPDDRISLDEAQYQLHCLQDQLNQNQTWSHATIKK</sequence>
<keyword evidence="1" id="KW-0808">Transferase</keyword>
<reference evidence="1 2" key="1">
    <citation type="submission" date="2024-03" db="EMBL/GenBank/DDBJ databases">
        <title>Human intestinal bacterial collection.</title>
        <authorList>
            <person name="Pauvert C."/>
            <person name="Hitch T.C.A."/>
            <person name="Clavel T."/>
        </authorList>
    </citation>
    <scope>NUCLEOTIDE SEQUENCE [LARGE SCALE GENOMIC DNA]</scope>
    <source>
        <strain evidence="1 2">CLA-JM-H44</strain>
    </source>
</reference>
<dbReference type="InterPro" id="IPR014942">
    <property type="entry name" value="AbiEii"/>
</dbReference>
<dbReference type="RefSeq" id="WP_349218519.1">
    <property type="nucleotide sequence ID" value="NZ_JBBMFD010000005.1"/>
</dbReference>
<dbReference type="EMBL" id="JBBMFD010000005">
    <property type="protein sequence ID" value="MEQ2440131.1"/>
    <property type="molecule type" value="Genomic_DNA"/>
</dbReference>